<dbReference type="EMBL" id="JAYGIE010000006">
    <property type="protein sequence ID" value="MEA5476535.1"/>
    <property type="molecule type" value="Genomic_DNA"/>
</dbReference>
<evidence type="ECO:0000313" key="4">
    <source>
        <dbReference type="Proteomes" id="UP001301388"/>
    </source>
</evidence>
<dbReference type="SUPFAM" id="SSF47226">
    <property type="entry name" value="Histidine-containing phosphotransfer domain, HPT domain"/>
    <property type="match status" value="1"/>
</dbReference>
<gene>
    <name evidence="3" type="ORF">VB774_02780</name>
</gene>
<dbReference type="SMART" id="SM00073">
    <property type="entry name" value="HPT"/>
    <property type="match status" value="1"/>
</dbReference>
<accession>A0ABU5TE95</accession>
<evidence type="ECO:0000256" key="1">
    <source>
        <dbReference type="PROSITE-ProRule" id="PRU00110"/>
    </source>
</evidence>
<dbReference type="InterPro" id="IPR008207">
    <property type="entry name" value="Sig_transdc_His_kin_Hpt_dom"/>
</dbReference>
<evidence type="ECO:0000259" key="2">
    <source>
        <dbReference type="PROSITE" id="PS50894"/>
    </source>
</evidence>
<organism evidence="3 4">
    <name type="scientific">Pseudanabaena galeata UHCC 0370</name>
    <dbReference type="NCBI Taxonomy" id="3110310"/>
    <lineage>
        <taxon>Bacteria</taxon>
        <taxon>Bacillati</taxon>
        <taxon>Cyanobacteriota</taxon>
        <taxon>Cyanophyceae</taxon>
        <taxon>Pseudanabaenales</taxon>
        <taxon>Pseudanabaenaceae</taxon>
        <taxon>Pseudanabaena</taxon>
    </lineage>
</organism>
<keyword evidence="1" id="KW-0597">Phosphoprotein</keyword>
<sequence>MNQQPPDSPVNLEQLNQISEGDIEFEIEVLHVYVEDVSQRIEKIHDAITRDDWSKIMGEAHHLKGSSANVGALRIQTLAGQLEKLDQAHDQEKALEIINDMFGEIQAVELFIHEKSATLSVQKKI</sequence>
<reference evidence="3 4" key="1">
    <citation type="submission" date="2023-12" db="EMBL/GenBank/DDBJ databases">
        <title>Baltic Sea Cyanobacteria.</title>
        <authorList>
            <person name="Delbaje E."/>
            <person name="Fewer D.P."/>
            <person name="Shishido T.K."/>
        </authorList>
    </citation>
    <scope>NUCLEOTIDE SEQUENCE [LARGE SCALE GENOMIC DNA]</scope>
    <source>
        <strain evidence="3 4">UHCC 0370</strain>
    </source>
</reference>
<proteinExistence type="predicted"/>
<feature type="domain" description="HPt" evidence="2">
    <location>
        <begin position="22"/>
        <end position="115"/>
    </location>
</feature>
<comment type="caution">
    <text evidence="3">The sequence shown here is derived from an EMBL/GenBank/DDBJ whole genome shotgun (WGS) entry which is preliminary data.</text>
</comment>
<evidence type="ECO:0000313" key="3">
    <source>
        <dbReference type="EMBL" id="MEA5476535.1"/>
    </source>
</evidence>
<dbReference type="CDD" id="cd00088">
    <property type="entry name" value="HPT"/>
    <property type="match status" value="1"/>
</dbReference>
<dbReference type="RefSeq" id="WP_281006840.1">
    <property type="nucleotide sequence ID" value="NZ_JAYGIE010000006.1"/>
</dbReference>
<name>A0ABU5TE95_9CYAN</name>
<keyword evidence="4" id="KW-1185">Reference proteome</keyword>
<dbReference type="InterPro" id="IPR036641">
    <property type="entry name" value="HPT_dom_sf"/>
</dbReference>
<feature type="modified residue" description="Phosphohistidine" evidence="1">
    <location>
        <position position="61"/>
    </location>
</feature>
<dbReference type="Gene3D" id="1.20.120.160">
    <property type="entry name" value="HPT domain"/>
    <property type="match status" value="1"/>
</dbReference>
<dbReference type="PROSITE" id="PS50894">
    <property type="entry name" value="HPT"/>
    <property type="match status" value="1"/>
</dbReference>
<dbReference type="Pfam" id="PF01627">
    <property type="entry name" value="Hpt"/>
    <property type="match status" value="1"/>
</dbReference>
<dbReference type="Proteomes" id="UP001301388">
    <property type="component" value="Unassembled WGS sequence"/>
</dbReference>
<protein>
    <submittedName>
        <fullName evidence="3">Hpt domain-containing protein</fullName>
    </submittedName>
</protein>